<dbReference type="RefSeq" id="WP_311675212.1">
    <property type="nucleotide sequence ID" value="NZ_JAVREQ010000023.1"/>
</dbReference>
<dbReference type="EMBL" id="JAVREQ010000023">
    <property type="protein sequence ID" value="MDT0381518.1"/>
    <property type="molecule type" value="Genomic_DNA"/>
</dbReference>
<sequence>MEQKIATFMNVQDFGPIENGLQETTPAPVMGTPASAAATCWYVAGGVAGAGAVVGAYTWGVANG</sequence>
<comment type="caution">
    <text evidence="1">The sequence shown here is derived from an EMBL/GenBank/DDBJ whole genome shotgun (WGS) entry which is preliminary data.</text>
</comment>
<reference evidence="2" key="1">
    <citation type="submission" date="2023-07" db="EMBL/GenBank/DDBJ databases">
        <title>30 novel species of actinomycetes from the DSMZ collection.</title>
        <authorList>
            <person name="Nouioui I."/>
        </authorList>
    </citation>
    <scope>NUCLEOTIDE SEQUENCE [LARGE SCALE GENOMIC DNA]</scope>
    <source>
        <strain evidence="2">DSM 42041</strain>
    </source>
</reference>
<organism evidence="1 2">
    <name type="scientific">Streptomyces hazeniae</name>
    <dbReference type="NCBI Taxonomy" id="3075538"/>
    <lineage>
        <taxon>Bacteria</taxon>
        <taxon>Bacillati</taxon>
        <taxon>Actinomycetota</taxon>
        <taxon>Actinomycetes</taxon>
        <taxon>Kitasatosporales</taxon>
        <taxon>Streptomycetaceae</taxon>
        <taxon>Streptomyces</taxon>
    </lineage>
</organism>
<evidence type="ECO:0000313" key="2">
    <source>
        <dbReference type="Proteomes" id="UP001183414"/>
    </source>
</evidence>
<keyword evidence="2" id="KW-1185">Reference proteome</keyword>
<dbReference type="Proteomes" id="UP001183414">
    <property type="component" value="Unassembled WGS sequence"/>
</dbReference>
<gene>
    <name evidence="1" type="ORF">RM572_22420</name>
</gene>
<accession>A0ABU2NZ70</accession>
<evidence type="ECO:0000313" key="1">
    <source>
        <dbReference type="EMBL" id="MDT0381518.1"/>
    </source>
</evidence>
<proteinExistence type="predicted"/>
<protein>
    <submittedName>
        <fullName evidence="1">Uncharacterized protein</fullName>
    </submittedName>
</protein>
<name>A0ABU2NZ70_9ACTN</name>